<feature type="non-terminal residue" evidence="1">
    <location>
        <position position="62"/>
    </location>
</feature>
<comment type="caution">
    <text evidence="1">The sequence shown here is derived from an EMBL/GenBank/DDBJ whole genome shotgun (WGS) entry which is preliminary data.</text>
</comment>
<sequence>MKQDVENIVSDEELLQLEAEAIKMAPINRAKLQAEHDRIVQEMRIQLEYERQTQRQSISKVQ</sequence>
<keyword evidence="2" id="KW-1185">Reference proteome</keyword>
<dbReference type="AlphaFoldDB" id="A0AAD5SU38"/>
<proteinExistence type="predicted"/>
<dbReference type="Proteomes" id="UP001211907">
    <property type="component" value="Unassembled WGS sequence"/>
</dbReference>
<evidence type="ECO:0000313" key="2">
    <source>
        <dbReference type="Proteomes" id="UP001211907"/>
    </source>
</evidence>
<accession>A0AAD5SU38</accession>
<protein>
    <submittedName>
        <fullName evidence="1">Uncharacterized protein</fullName>
    </submittedName>
</protein>
<name>A0AAD5SU38_9FUNG</name>
<evidence type="ECO:0000313" key="1">
    <source>
        <dbReference type="EMBL" id="KAJ3096477.1"/>
    </source>
</evidence>
<dbReference type="EMBL" id="JADGJH010002594">
    <property type="protein sequence ID" value="KAJ3096477.1"/>
    <property type="molecule type" value="Genomic_DNA"/>
</dbReference>
<gene>
    <name evidence="1" type="ORF">HK100_005553</name>
</gene>
<reference evidence="1" key="1">
    <citation type="submission" date="2020-05" db="EMBL/GenBank/DDBJ databases">
        <title>Phylogenomic resolution of chytrid fungi.</title>
        <authorList>
            <person name="Stajich J.E."/>
            <person name="Amses K."/>
            <person name="Simmons R."/>
            <person name="Seto K."/>
            <person name="Myers J."/>
            <person name="Bonds A."/>
            <person name="Quandt C.A."/>
            <person name="Barry K."/>
            <person name="Liu P."/>
            <person name="Grigoriev I."/>
            <person name="Longcore J.E."/>
            <person name="James T.Y."/>
        </authorList>
    </citation>
    <scope>NUCLEOTIDE SEQUENCE</scope>
    <source>
        <strain evidence="1">JEL0513</strain>
    </source>
</reference>
<organism evidence="1 2">
    <name type="scientific">Physocladia obscura</name>
    <dbReference type="NCBI Taxonomy" id="109957"/>
    <lineage>
        <taxon>Eukaryota</taxon>
        <taxon>Fungi</taxon>
        <taxon>Fungi incertae sedis</taxon>
        <taxon>Chytridiomycota</taxon>
        <taxon>Chytridiomycota incertae sedis</taxon>
        <taxon>Chytridiomycetes</taxon>
        <taxon>Chytridiales</taxon>
        <taxon>Chytriomycetaceae</taxon>
        <taxon>Physocladia</taxon>
    </lineage>
</organism>